<proteinExistence type="predicted"/>
<dbReference type="RefSeq" id="WP_085190695.1">
    <property type="nucleotide sequence ID" value="NZ_AP022605.1"/>
</dbReference>
<dbReference type="Proteomes" id="UP000467201">
    <property type="component" value="Chromosome"/>
</dbReference>
<dbReference type="KEGG" id="mdr:MDOR_38780"/>
<dbReference type="EMBL" id="AP022605">
    <property type="protein sequence ID" value="BBZ09709.1"/>
    <property type="molecule type" value="Genomic_DNA"/>
</dbReference>
<evidence type="ECO:0000313" key="1">
    <source>
        <dbReference type="EMBL" id="BBZ09709.1"/>
    </source>
</evidence>
<dbReference type="AlphaFoldDB" id="A0A1X1T8N7"/>
<protein>
    <submittedName>
        <fullName evidence="2">Uncharacterized protein</fullName>
    </submittedName>
</protein>
<dbReference type="EMBL" id="LQOS01000028">
    <property type="protein sequence ID" value="ORV40890.1"/>
    <property type="molecule type" value="Genomic_DNA"/>
</dbReference>
<evidence type="ECO:0000313" key="4">
    <source>
        <dbReference type="Proteomes" id="UP000467201"/>
    </source>
</evidence>
<keyword evidence="3" id="KW-1185">Reference proteome</keyword>
<evidence type="ECO:0000313" key="2">
    <source>
        <dbReference type="EMBL" id="ORV40890.1"/>
    </source>
</evidence>
<sequence>MGHHTRPALAAVRRGRPPLGEDAPIAAKVRLVCPAALGAVKCPLKPESLNTETVGIPLAQPDWAAHDLACCAKSSTTVTLTADQLRLAQWDLVPGSWEHTLYFEAARALTEQRFSQLKSKYIAGLDELTTGPRRTPMIKIAIALAAVTANIRAQQDHHHRSSRRRESIDIRMRQLTADLGHPPARIPPRS</sequence>
<organism evidence="2 3">
    <name type="scientific">Mycolicibacterium doricum</name>
    <dbReference type="NCBI Taxonomy" id="126673"/>
    <lineage>
        <taxon>Bacteria</taxon>
        <taxon>Bacillati</taxon>
        <taxon>Actinomycetota</taxon>
        <taxon>Actinomycetes</taxon>
        <taxon>Mycobacteriales</taxon>
        <taxon>Mycobacteriaceae</taxon>
        <taxon>Mycolicibacterium</taxon>
    </lineage>
</organism>
<reference evidence="1 4" key="2">
    <citation type="journal article" date="2019" name="Emerg. Microbes Infect.">
        <title>Comprehensive subspecies identification of 175 nontuberculous mycobacteria species based on 7547 genomic profiles.</title>
        <authorList>
            <person name="Matsumoto Y."/>
            <person name="Kinjo T."/>
            <person name="Motooka D."/>
            <person name="Nabeya D."/>
            <person name="Jung N."/>
            <person name="Uechi K."/>
            <person name="Horii T."/>
            <person name="Iida T."/>
            <person name="Fujita J."/>
            <person name="Nakamura S."/>
        </authorList>
    </citation>
    <scope>NUCLEOTIDE SEQUENCE [LARGE SCALE GENOMIC DNA]</scope>
    <source>
        <strain evidence="1 4">JCM 12405</strain>
    </source>
</reference>
<dbReference type="OrthoDB" id="4587515at2"/>
<evidence type="ECO:0000313" key="3">
    <source>
        <dbReference type="Proteomes" id="UP000193564"/>
    </source>
</evidence>
<name>A0A1X1T8N7_9MYCO</name>
<gene>
    <name evidence="2" type="ORF">AWC01_10515</name>
    <name evidence="1" type="ORF">MDOR_38780</name>
</gene>
<accession>A0A1X1T8N7</accession>
<dbReference type="Proteomes" id="UP000193564">
    <property type="component" value="Unassembled WGS sequence"/>
</dbReference>
<reference evidence="2 3" key="1">
    <citation type="submission" date="2016-01" db="EMBL/GenBank/DDBJ databases">
        <title>The new phylogeny of the genus Mycobacterium.</title>
        <authorList>
            <person name="Tarcisio F."/>
            <person name="Conor M."/>
            <person name="Antonella G."/>
            <person name="Elisabetta G."/>
            <person name="Giulia F.S."/>
            <person name="Sara T."/>
            <person name="Anna F."/>
            <person name="Clotilde B."/>
            <person name="Roberto B."/>
            <person name="Veronica D.S."/>
            <person name="Fabio R."/>
            <person name="Monica P."/>
            <person name="Olivier J."/>
            <person name="Enrico T."/>
            <person name="Nicola S."/>
        </authorList>
    </citation>
    <scope>NUCLEOTIDE SEQUENCE [LARGE SCALE GENOMIC DNA]</scope>
    <source>
        <strain evidence="2 3">DSM 44339</strain>
    </source>
</reference>
<dbReference type="STRING" id="126673.AWC01_10515"/>
<reference evidence="1" key="3">
    <citation type="submission" date="2020-02" db="EMBL/GenBank/DDBJ databases">
        <authorList>
            <person name="Matsumoto Y."/>
            <person name="Motooka D."/>
            <person name="Nakamura S."/>
        </authorList>
    </citation>
    <scope>NUCLEOTIDE SEQUENCE</scope>
    <source>
        <strain evidence="1">JCM 12405</strain>
    </source>
</reference>